<feature type="region of interest" description="Disordered" evidence="14">
    <location>
        <begin position="1061"/>
        <end position="1157"/>
    </location>
</feature>
<feature type="domain" description="Helicase C-terminal" evidence="16">
    <location>
        <begin position="685"/>
        <end position="841"/>
    </location>
</feature>
<dbReference type="CDD" id="cd12091">
    <property type="entry name" value="FANCM_ID"/>
    <property type="match status" value="1"/>
</dbReference>
<feature type="region of interest" description="Disordered" evidence="14">
    <location>
        <begin position="173"/>
        <end position="233"/>
    </location>
</feature>
<dbReference type="GO" id="GO:0045003">
    <property type="term" value="P:double-strand break repair via synthesis-dependent strand annealing"/>
    <property type="evidence" value="ECO:0007669"/>
    <property type="project" value="TreeGrafter"/>
</dbReference>
<dbReference type="InterPro" id="IPR039686">
    <property type="entry name" value="FANCM/Mph1-like_ID"/>
</dbReference>
<feature type="compositionally biased region" description="Basic and acidic residues" evidence="14">
    <location>
        <begin position="1089"/>
        <end position="1117"/>
    </location>
</feature>
<keyword evidence="11" id="KW-0539">Nucleus</keyword>
<dbReference type="FunFam" id="3.40.50.300:FF:000861">
    <property type="entry name" value="Fanconi anemia, complementation group M"/>
    <property type="match status" value="1"/>
</dbReference>
<dbReference type="EMBL" id="CAJRGZ010000022">
    <property type="protein sequence ID" value="CAG5173362.1"/>
    <property type="molecule type" value="Genomic_DNA"/>
</dbReference>
<comment type="subunit">
    <text evidence="4 13">Interacts with the MHF histone-fold complex to form the FANCM-MHF complex.</text>
</comment>
<feature type="region of interest" description="Disordered" evidence="14">
    <location>
        <begin position="1268"/>
        <end position="1324"/>
    </location>
</feature>
<evidence type="ECO:0000259" key="16">
    <source>
        <dbReference type="PROSITE" id="PS51194"/>
    </source>
</evidence>
<comment type="similarity">
    <text evidence="3 13">Belongs to the DEAD box helicase family. DEAH subfamily. FANCM sub-subfamily.</text>
</comment>
<dbReference type="InterPro" id="IPR006935">
    <property type="entry name" value="Helicase/UvrB_N"/>
</dbReference>
<dbReference type="PROSITE" id="PS51194">
    <property type="entry name" value="HELICASE_CTER"/>
    <property type="match status" value="1"/>
</dbReference>
<dbReference type="GO" id="GO:0016787">
    <property type="term" value="F:hydrolase activity"/>
    <property type="evidence" value="ECO:0007669"/>
    <property type="project" value="UniProtKB-KW"/>
</dbReference>
<comment type="caution">
    <text evidence="17">The sequence shown here is derived from an EMBL/GenBank/DDBJ whole genome shotgun (WGS) entry which is preliminary data.</text>
</comment>
<organism evidence="17 18">
    <name type="scientific">Alternaria atra</name>
    <dbReference type="NCBI Taxonomy" id="119953"/>
    <lineage>
        <taxon>Eukaryota</taxon>
        <taxon>Fungi</taxon>
        <taxon>Dikarya</taxon>
        <taxon>Ascomycota</taxon>
        <taxon>Pezizomycotina</taxon>
        <taxon>Dothideomycetes</taxon>
        <taxon>Pleosporomycetidae</taxon>
        <taxon>Pleosporales</taxon>
        <taxon>Pleosporineae</taxon>
        <taxon>Pleosporaceae</taxon>
        <taxon>Alternaria</taxon>
        <taxon>Alternaria sect. Ulocladioides</taxon>
    </lineage>
</organism>
<evidence type="ECO:0000313" key="17">
    <source>
        <dbReference type="EMBL" id="CAG5173362.1"/>
    </source>
</evidence>
<dbReference type="GO" id="GO:0000400">
    <property type="term" value="F:four-way junction DNA binding"/>
    <property type="evidence" value="ECO:0007669"/>
    <property type="project" value="TreeGrafter"/>
</dbReference>
<keyword evidence="7" id="KW-0378">Hydrolase</keyword>
<protein>
    <recommendedName>
        <fullName evidence="13">ATP-dependent DNA helicase</fullName>
        <ecNumber evidence="13">3.6.4.12</ecNumber>
    </recommendedName>
</protein>
<evidence type="ECO:0000256" key="9">
    <source>
        <dbReference type="ARBA" id="ARBA00022840"/>
    </source>
</evidence>
<dbReference type="Proteomes" id="UP000676310">
    <property type="component" value="Unassembled WGS sequence"/>
</dbReference>
<dbReference type="OrthoDB" id="164902at2759"/>
<evidence type="ECO:0000259" key="15">
    <source>
        <dbReference type="PROSITE" id="PS51192"/>
    </source>
</evidence>
<dbReference type="CDD" id="cd18801">
    <property type="entry name" value="SF2_C_FANCM_Hef"/>
    <property type="match status" value="1"/>
</dbReference>
<feature type="compositionally biased region" description="Basic and acidic residues" evidence="14">
    <location>
        <begin position="878"/>
        <end position="887"/>
    </location>
</feature>
<dbReference type="GO" id="GO:0036297">
    <property type="term" value="P:interstrand cross-link repair"/>
    <property type="evidence" value="ECO:0007669"/>
    <property type="project" value="TreeGrafter"/>
</dbReference>
<evidence type="ECO:0000256" key="14">
    <source>
        <dbReference type="SAM" id="MobiDB-lite"/>
    </source>
</evidence>
<dbReference type="InterPro" id="IPR027417">
    <property type="entry name" value="P-loop_NTPase"/>
</dbReference>
<evidence type="ECO:0000256" key="6">
    <source>
        <dbReference type="ARBA" id="ARBA00022763"/>
    </source>
</evidence>
<comment type="catalytic activity">
    <reaction evidence="12 13">
        <text>ATP + H2O = ADP + phosphate + H(+)</text>
        <dbReference type="Rhea" id="RHEA:13065"/>
        <dbReference type="ChEBI" id="CHEBI:15377"/>
        <dbReference type="ChEBI" id="CHEBI:15378"/>
        <dbReference type="ChEBI" id="CHEBI:30616"/>
        <dbReference type="ChEBI" id="CHEBI:43474"/>
        <dbReference type="ChEBI" id="CHEBI:456216"/>
        <dbReference type="EC" id="3.6.4.12"/>
    </reaction>
</comment>
<feature type="compositionally biased region" description="Basic and acidic residues" evidence="14">
    <location>
        <begin position="121"/>
        <end position="131"/>
    </location>
</feature>
<keyword evidence="18" id="KW-1185">Reference proteome</keyword>
<evidence type="ECO:0000256" key="11">
    <source>
        <dbReference type="ARBA" id="ARBA00023242"/>
    </source>
</evidence>
<evidence type="ECO:0000256" key="10">
    <source>
        <dbReference type="ARBA" id="ARBA00023204"/>
    </source>
</evidence>
<evidence type="ECO:0000256" key="5">
    <source>
        <dbReference type="ARBA" id="ARBA00022741"/>
    </source>
</evidence>
<evidence type="ECO:0000256" key="3">
    <source>
        <dbReference type="ARBA" id="ARBA00009889"/>
    </source>
</evidence>
<feature type="region of interest" description="Disordered" evidence="14">
    <location>
        <begin position="1"/>
        <end position="158"/>
    </location>
</feature>
<dbReference type="Gene3D" id="3.40.50.300">
    <property type="entry name" value="P-loop containing nucleotide triphosphate hydrolases"/>
    <property type="match status" value="2"/>
</dbReference>
<dbReference type="CDD" id="cd18033">
    <property type="entry name" value="DEXDc_FANCM"/>
    <property type="match status" value="1"/>
</dbReference>
<dbReference type="PANTHER" id="PTHR14025">
    <property type="entry name" value="FANCONI ANEMIA GROUP M FANCM FAMILY MEMBER"/>
    <property type="match status" value="1"/>
</dbReference>
<reference evidence="17" key="1">
    <citation type="submission" date="2021-05" db="EMBL/GenBank/DDBJ databases">
        <authorList>
            <person name="Stam R."/>
        </authorList>
    </citation>
    <scope>NUCLEOTIDE SEQUENCE</scope>
    <source>
        <strain evidence="17">CS162</strain>
    </source>
</reference>
<dbReference type="GeneID" id="67019637"/>
<keyword evidence="8" id="KW-0347">Helicase</keyword>
<dbReference type="SMART" id="SM00487">
    <property type="entry name" value="DEXDc"/>
    <property type="match status" value="1"/>
</dbReference>
<feature type="region of interest" description="Disordered" evidence="14">
    <location>
        <begin position="877"/>
        <end position="903"/>
    </location>
</feature>
<evidence type="ECO:0000256" key="1">
    <source>
        <dbReference type="ARBA" id="ARBA00003813"/>
    </source>
</evidence>
<dbReference type="Pfam" id="PF00271">
    <property type="entry name" value="Helicase_C"/>
    <property type="match status" value="1"/>
</dbReference>
<keyword evidence="5" id="KW-0547">Nucleotide-binding</keyword>
<dbReference type="GO" id="GO:0043138">
    <property type="term" value="F:3'-5' DNA helicase activity"/>
    <property type="evidence" value="ECO:0007669"/>
    <property type="project" value="InterPro"/>
</dbReference>
<proteinExistence type="inferred from homology"/>
<keyword evidence="10" id="KW-0234">DNA repair</keyword>
<feature type="compositionally biased region" description="Acidic residues" evidence="14">
    <location>
        <begin position="1"/>
        <end position="16"/>
    </location>
</feature>
<feature type="compositionally biased region" description="Basic residues" evidence="14">
    <location>
        <begin position="1074"/>
        <end position="1088"/>
    </location>
</feature>
<dbReference type="Gene3D" id="1.20.1320.20">
    <property type="entry name" value="hef helicase domain"/>
    <property type="match status" value="1"/>
</dbReference>
<evidence type="ECO:0000256" key="8">
    <source>
        <dbReference type="ARBA" id="ARBA00022806"/>
    </source>
</evidence>
<feature type="compositionally biased region" description="Acidic residues" evidence="14">
    <location>
        <begin position="1298"/>
        <end position="1307"/>
    </location>
</feature>
<evidence type="ECO:0000256" key="7">
    <source>
        <dbReference type="ARBA" id="ARBA00022801"/>
    </source>
</evidence>
<feature type="domain" description="Helicase ATP-binding" evidence="15">
    <location>
        <begin position="344"/>
        <end position="512"/>
    </location>
</feature>
<dbReference type="PROSITE" id="PS51192">
    <property type="entry name" value="HELICASE_ATP_BIND_1"/>
    <property type="match status" value="1"/>
</dbReference>
<dbReference type="SUPFAM" id="SSF52540">
    <property type="entry name" value="P-loop containing nucleoside triphosphate hydrolases"/>
    <property type="match status" value="1"/>
</dbReference>
<evidence type="ECO:0000256" key="4">
    <source>
        <dbReference type="ARBA" id="ARBA00011390"/>
    </source>
</evidence>
<dbReference type="Pfam" id="PF04851">
    <property type="entry name" value="ResIII"/>
    <property type="match status" value="1"/>
</dbReference>
<evidence type="ECO:0000313" key="18">
    <source>
        <dbReference type="Proteomes" id="UP000676310"/>
    </source>
</evidence>
<sequence length="1324" mass="147801">MSDSDEYGDEFDDTEFLDAATQAEKENTPAFPSSPRPAKRRKISNIDERTESVPRNTRQGRRRGPFVSSDEDEDAFDGSDRTLSDTGSKSASPPESAPSSRKKRAQSKRNDDEDVLPIKETVADKRRERIHMPTTNVDMPDMFLTQPPQTYSPPWKPRGAIWAKPTTAIGVHKPFEPSKSAGLDAMSTMPLPSRQSTSSRPTPQAPPSPVLSDSPIEIKESPRLPVRPATATATGDYDFTRDLADLPSDAFASSSSSPQKQADVEVISARKRVVAPLTGLRQTTLFGRAGVNGTIPATQTNKRYNFVVDQKAEPPTHHKLDPETIKTWVYPTNLGTIRDYQFNIVQRGLFNNLLVALPTGLGKTFIAATIILNWFRWTIDAQIVFVAPTKPLVAQQVEACFNIAGIPRSYTTMLTGGVQTGLRAEEWKDKRVFFMTPQTLLNDLKSGYADPKRIVLLVVDEAHRATGAYAYVEVVSFLRRFNSSFRVLALTATPGADVESVQKVIDGLDISKVEIRTENSMDICSYVHQRKIDKQVFQNTDEMEMCMELYSQALQPLVNTIAGLNAYWSKNPRDLTPFGCQQAKKKWFQEVGRNANRGLQSTVHTIFAILASISHGMELLKYHGMGPFYIKMKEFQDDSAKTKSKYKKQILDSDAWKKLMVRLHGWITDDNFVGHPKLEYLQQVILDHFVNAGDGRNVDGAPPSQTRIMVFAHFRDSAEEIARILKRHHPMIRPRIFVGQAHGKNSEGMTQKDQLEAIERFKNGEFNTLIATSIGEEGLDIGEVDLIICYDSKASPIRMLQRMGRTGRKREGRIVMLQMQGKEENDANKANDSYLKMQELIADGGHFNFHDDVSRRILPPDVKPVVDRCVVDIPSENSQKDWLPEPKKGRRTKKPPKKFHMPDDVITGFVTAGRMGEEIVPKGRGKKAAAPVYPSETAFEMPPLDSVLLDDAAVQDLERRYQTVFDDDDAPMVGMLDLSKFPERQRTLPYKRGRIGPGRVTRAFAGTMQRVHDMETDRLEKFKRDLHYSDCESDADDSFIVSNTEVAPVIQEDIHEDMWEDDLPASQDLPTTKTKAKPGPKPKAKAPVKPKEKAPPKEKVAPKPKEKPVPKPKEKMVPRTPKTPAIRARTRKDEPAAEMPTCYSETADETPITKTPNWRVSVLAQEGDESSPPPTDPRFHVASQADTIGSDDTMGADEAEDPLAWQNVSELASFIVEEDEEEVVPTSSLPSIDMFGVGVGTQAVVKAARPKRTPRHEKLFTSDITDDDAVVSSDSDDDVPVVRHGAGASKKEAVVVDSDSEAEEDEPVVPRKRGRRIVDDDSDE</sequence>
<dbReference type="PANTHER" id="PTHR14025:SF20">
    <property type="entry name" value="FANCONI ANEMIA GROUP M PROTEIN"/>
    <property type="match status" value="1"/>
</dbReference>
<feature type="compositionally biased region" description="Basic residues" evidence="14">
    <location>
        <begin position="888"/>
        <end position="899"/>
    </location>
</feature>
<feature type="compositionally biased region" description="Acidic residues" evidence="14">
    <location>
        <begin position="1268"/>
        <end position="1279"/>
    </location>
</feature>
<dbReference type="RefSeq" id="XP_043171180.1">
    <property type="nucleotide sequence ID" value="XM_043315245.1"/>
</dbReference>
<dbReference type="InterPro" id="IPR001650">
    <property type="entry name" value="Helicase_C-like"/>
</dbReference>
<feature type="compositionally biased region" description="Low complexity" evidence="14">
    <location>
        <begin position="190"/>
        <end position="202"/>
    </location>
</feature>
<evidence type="ECO:0000256" key="13">
    <source>
        <dbReference type="RuleBase" id="RU367027"/>
    </source>
</evidence>
<gene>
    <name evidence="17" type="ORF">ALTATR162_LOCUS7617</name>
</gene>
<dbReference type="GO" id="GO:0009378">
    <property type="term" value="F:four-way junction helicase activity"/>
    <property type="evidence" value="ECO:0007669"/>
    <property type="project" value="TreeGrafter"/>
</dbReference>
<dbReference type="SMART" id="SM00490">
    <property type="entry name" value="HELICc"/>
    <property type="match status" value="1"/>
</dbReference>
<dbReference type="GO" id="GO:0005634">
    <property type="term" value="C:nucleus"/>
    <property type="evidence" value="ECO:0007669"/>
    <property type="project" value="UniProtKB-SubCell"/>
</dbReference>
<evidence type="ECO:0000256" key="2">
    <source>
        <dbReference type="ARBA" id="ARBA00004123"/>
    </source>
</evidence>
<dbReference type="InterPro" id="IPR014001">
    <property type="entry name" value="Helicase_ATP-bd"/>
</dbReference>
<keyword evidence="6" id="KW-0227">DNA damage</keyword>
<keyword evidence="9" id="KW-0067">ATP-binding</keyword>
<feature type="compositionally biased region" description="Low complexity" evidence="14">
    <location>
        <begin position="88"/>
        <end position="99"/>
    </location>
</feature>
<dbReference type="GO" id="GO:0005524">
    <property type="term" value="F:ATP binding"/>
    <property type="evidence" value="ECO:0007669"/>
    <property type="project" value="UniProtKB-UniRule"/>
</dbReference>
<comment type="subcellular location">
    <subcellularLocation>
        <location evidence="2 13">Nucleus</location>
    </subcellularLocation>
</comment>
<dbReference type="EC" id="3.6.4.12" evidence="13"/>
<accession>A0A8J2I5U8</accession>
<comment type="function">
    <text evidence="1 13">ATP-dependent DNA helicase involved in DNA damage repair by homologous recombination and in genome maintenance. Capable of unwinding D-loops. Plays a role in limiting crossover recombinants during mitotic DNA double-strand break (DSB) repair. Component of a FANCM-MHF complex which promotes gene conversion at blocked replication forks, probably by reversal of the stalled fork.</text>
</comment>
<dbReference type="InterPro" id="IPR044749">
    <property type="entry name" value="FANCM_DEXDc"/>
</dbReference>
<evidence type="ECO:0000256" key="12">
    <source>
        <dbReference type="ARBA" id="ARBA00047995"/>
    </source>
</evidence>
<name>A0A8J2I5U8_9PLEO</name>